<feature type="non-terminal residue" evidence="3">
    <location>
        <position position="1"/>
    </location>
</feature>
<evidence type="ECO:0000313" key="4">
    <source>
        <dbReference type="Proteomes" id="UP000530263"/>
    </source>
</evidence>
<dbReference type="GO" id="GO:0015616">
    <property type="term" value="F:DNA translocase activity"/>
    <property type="evidence" value="ECO:0007669"/>
    <property type="project" value="TreeGrafter"/>
</dbReference>
<dbReference type="SUPFAM" id="SSF52540">
    <property type="entry name" value="P-loop containing nucleoside triphosphate hydrolases"/>
    <property type="match status" value="1"/>
</dbReference>
<dbReference type="InterPro" id="IPR050496">
    <property type="entry name" value="SNF2_RAD54_helicase_repair"/>
</dbReference>
<keyword evidence="1" id="KW-0547">Nucleotide-binding</keyword>
<dbReference type="OrthoDB" id="413460at2759"/>
<feature type="non-terminal residue" evidence="3">
    <location>
        <position position="86"/>
    </location>
</feature>
<accession>A0A7K4SES9</accession>
<dbReference type="GO" id="GO:0004386">
    <property type="term" value="F:helicase activity"/>
    <property type="evidence" value="ECO:0007669"/>
    <property type="project" value="UniProtKB-KW"/>
</dbReference>
<dbReference type="PANTHER" id="PTHR45629:SF7">
    <property type="entry name" value="DNA EXCISION REPAIR PROTEIN ERCC-6-RELATED"/>
    <property type="match status" value="1"/>
</dbReference>
<feature type="domain" description="Helicase ATP-binding" evidence="2">
    <location>
        <begin position="1"/>
        <end position="86"/>
    </location>
</feature>
<dbReference type="InterPro" id="IPR027417">
    <property type="entry name" value="P-loop_NTPase"/>
</dbReference>
<keyword evidence="4" id="KW-1185">Reference proteome</keyword>
<keyword evidence="1" id="KW-0067">ATP-binding</keyword>
<protein>
    <submittedName>
        <fullName evidence="3">ERC6L protein</fullName>
    </submittedName>
</protein>
<dbReference type="InterPro" id="IPR014001">
    <property type="entry name" value="Helicase_ATP-bd"/>
</dbReference>
<evidence type="ECO:0000313" key="3">
    <source>
        <dbReference type="EMBL" id="NWQ83527.1"/>
    </source>
</evidence>
<dbReference type="PROSITE" id="PS51192">
    <property type="entry name" value="HELICASE_ATP_BIND_1"/>
    <property type="match status" value="1"/>
</dbReference>
<dbReference type="AlphaFoldDB" id="A0A7K4SES9"/>
<dbReference type="Proteomes" id="UP000530263">
    <property type="component" value="Unassembled WGS sequence"/>
</dbReference>
<evidence type="ECO:0000256" key="1">
    <source>
        <dbReference type="ARBA" id="ARBA00022806"/>
    </source>
</evidence>
<dbReference type="Pfam" id="PF00176">
    <property type="entry name" value="SNF2-rel_dom"/>
    <property type="match status" value="1"/>
</dbReference>
<reference evidence="3 4" key="1">
    <citation type="submission" date="2019-09" db="EMBL/GenBank/DDBJ databases">
        <title>Bird 10,000 Genomes (B10K) Project - Family phase.</title>
        <authorList>
            <person name="Zhang G."/>
        </authorList>
    </citation>
    <scope>NUCLEOTIDE SEQUENCE [LARGE SCALE GENOMIC DNA]</scope>
    <source>
        <strain evidence="3">B10K-DU-021-26</strain>
        <tissue evidence="3">Mixed tissue sample</tissue>
    </source>
</reference>
<dbReference type="GO" id="GO:0005524">
    <property type="term" value="F:ATP binding"/>
    <property type="evidence" value="ECO:0007669"/>
    <property type="project" value="InterPro"/>
</dbReference>
<sequence length="86" mass="9561">GGILADDMGLGKTIQVIAFLSGMFDAELIGHVLLIMPTTLVSSWLAEFARWTPGLRVKEFHGTSKTERTRNLERVQRKNGIVITSY</sequence>
<comment type="caution">
    <text evidence="3">The sequence shown here is derived from an EMBL/GenBank/DDBJ whole genome shotgun (WGS) entry which is preliminary data.</text>
</comment>
<proteinExistence type="predicted"/>
<organism evidence="3 4">
    <name type="scientific">Columbina picui</name>
    <name type="common">Picui ground-dove</name>
    <dbReference type="NCBI Taxonomy" id="115618"/>
    <lineage>
        <taxon>Eukaryota</taxon>
        <taxon>Metazoa</taxon>
        <taxon>Chordata</taxon>
        <taxon>Craniata</taxon>
        <taxon>Vertebrata</taxon>
        <taxon>Euteleostomi</taxon>
        <taxon>Archelosauria</taxon>
        <taxon>Archosauria</taxon>
        <taxon>Dinosauria</taxon>
        <taxon>Saurischia</taxon>
        <taxon>Theropoda</taxon>
        <taxon>Coelurosauria</taxon>
        <taxon>Aves</taxon>
        <taxon>Neognathae</taxon>
        <taxon>Neoaves</taxon>
        <taxon>Columbimorphae</taxon>
        <taxon>Columbiformes</taxon>
        <taxon>Columbidae</taxon>
        <taxon>Columbina</taxon>
    </lineage>
</organism>
<dbReference type="EMBL" id="VYZG01003371">
    <property type="protein sequence ID" value="NWQ83527.1"/>
    <property type="molecule type" value="Genomic_DNA"/>
</dbReference>
<dbReference type="InterPro" id="IPR000330">
    <property type="entry name" value="SNF2_N"/>
</dbReference>
<keyword evidence="1" id="KW-0347">Helicase</keyword>
<dbReference type="Gene3D" id="3.40.50.10810">
    <property type="entry name" value="Tandem AAA-ATPase domain"/>
    <property type="match status" value="1"/>
</dbReference>
<dbReference type="InterPro" id="IPR038718">
    <property type="entry name" value="SNF2-like_sf"/>
</dbReference>
<name>A0A7K4SES9_COLPI</name>
<dbReference type="PANTHER" id="PTHR45629">
    <property type="entry name" value="SNF2/RAD54 FAMILY MEMBER"/>
    <property type="match status" value="1"/>
</dbReference>
<evidence type="ECO:0000259" key="2">
    <source>
        <dbReference type="PROSITE" id="PS51192"/>
    </source>
</evidence>
<keyword evidence="1" id="KW-0378">Hydrolase</keyword>
<gene>
    <name evidence="3" type="primary">Ercc6l</name>
    <name evidence="3" type="ORF">COLPIC_R14070</name>
</gene>